<dbReference type="AlphaFoldDB" id="A0A4Y9ZST8"/>
<comment type="caution">
    <text evidence="7">The sequence shown here is derived from an EMBL/GenBank/DDBJ whole genome shotgun (WGS) entry which is preliminary data.</text>
</comment>
<dbReference type="PRINTS" id="PR00420">
    <property type="entry name" value="RNGMNOXGNASE"/>
</dbReference>
<proteinExistence type="inferred from homology"/>
<dbReference type="EMBL" id="SFCI01001061">
    <property type="protein sequence ID" value="TFY76881.1"/>
    <property type="molecule type" value="Genomic_DNA"/>
</dbReference>
<keyword evidence="8" id="KW-1185">Reference proteome</keyword>
<evidence type="ECO:0000256" key="5">
    <source>
        <dbReference type="ARBA" id="ARBA00023033"/>
    </source>
</evidence>
<keyword evidence="3" id="KW-0274">FAD</keyword>
<feature type="domain" description="FAD-binding" evidence="6">
    <location>
        <begin position="2"/>
        <end position="324"/>
    </location>
</feature>
<keyword evidence="2" id="KW-0285">Flavoprotein</keyword>
<dbReference type="InterPro" id="IPR036188">
    <property type="entry name" value="FAD/NAD-bd_sf"/>
</dbReference>
<dbReference type="InterPro" id="IPR002938">
    <property type="entry name" value="FAD-bd"/>
</dbReference>
<protein>
    <recommendedName>
        <fullName evidence="6">FAD-binding domain-containing protein</fullName>
    </recommendedName>
</protein>
<evidence type="ECO:0000256" key="3">
    <source>
        <dbReference type="ARBA" id="ARBA00022827"/>
    </source>
</evidence>
<dbReference type="Pfam" id="PF01494">
    <property type="entry name" value="FAD_binding_3"/>
    <property type="match status" value="1"/>
</dbReference>
<keyword evidence="4" id="KW-0560">Oxidoreductase</keyword>
<evidence type="ECO:0000256" key="4">
    <source>
        <dbReference type="ARBA" id="ARBA00023002"/>
    </source>
</evidence>
<dbReference type="Gene3D" id="3.50.50.60">
    <property type="entry name" value="FAD/NAD(P)-binding domain"/>
    <property type="match status" value="1"/>
</dbReference>
<organism evidence="7 8">
    <name type="scientific">Hericium alpestre</name>
    <dbReference type="NCBI Taxonomy" id="135208"/>
    <lineage>
        <taxon>Eukaryota</taxon>
        <taxon>Fungi</taxon>
        <taxon>Dikarya</taxon>
        <taxon>Basidiomycota</taxon>
        <taxon>Agaricomycotina</taxon>
        <taxon>Agaricomycetes</taxon>
        <taxon>Russulales</taxon>
        <taxon>Hericiaceae</taxon>
        <taxon>Hericium</taxon>
    </lineage>
</organism>
<evidence type="ECO:0000259" key="6">
    <source>
        <dbReference type="Pfam" id="PF01494"/>
    </source>
</evidence>
<dbReference type="GO" id="GO:0004497">
    <property type="term" value="F:monooxygenase activity"/>
    <property type="evidence" value="ECO:0007669"/>
    <property type="project" value="UniProtKB-KW"/>
</dbReference>
<dbReference type="GO" id="GO:0071949">
    <property type="term" value="F:FAD binding"/>
    <property type="evidence" value="ECO:0007669"/>
    <property type="project" value="InterPro"/>
</dbReference>
<dbReference type="STRING" id="135208.A0A4Y9ZST8"/>
<evidence type="ECO:0000313" key="7">
    <source>
        <dbReference type="EMBL" id="TFY76881.1"/>
    </source>
</evidence>
<dbReference type="SUPFAM" id="SSF54373">
    <property type="entry name" value="FAD-linked reductases, C-terminal domain"/>
    <property type="match status" value="1"/>
</dbReference>
<keyword evidence="5" id="KW-0503">Monooxygenase</keyword>
<dbReference type="SUPFAM" id="SSF51905">
    <property type="entry name" value="FAD/NAD(P)-binding domain"/>
    <property type="match status" value="1"/>
</dbReference>
<dbReference type="PANTHER" id="PTHR13789">
    <property type="entry name" value="MONOOXYGENASE"/>
    <property type="match status" value="1"/>
</dbReference>
<name>A0A4Y9ZST8_9AGAM</name>
<dbReference type="InterPro" id="IPR050493">
    <property type="entry name" value="FAD-dep_Monooxygenase_BioMet"/>
</dbReference>
<evidence type="ECO:0000313" key="8">
    <source>
        <dbReference type="Proteomes" id="UP000298061"/>
    </source>
</evidence>
<dbReference type="Proteomes" id="UP000298061">
    <property type="component" value="Unassembled WGS sequence"/>
</dbReference>
<reference evidence="7 8" key="1">
    <citation type="submission" date="2019-02" db="EMBL/GenBank/DDBJ databases">
        <title>Genome sequencing of the rare red list fungi Hericium alpestre (H. flagellum).</title>
        <authorList>
            <person name="Buettner E."/>
            <person name="Kellner H."/>
        </authorList>
    </citation>
    <scope>NUCLEOTIDE SEQUENCE [LARGE SCALE GENOMIC DNA]</scope>
    <source>
        <strain evidence="7 8">DSM 108284</strain>
    </source>
</reference>
<comment type="similarity">
    <text evidence="1">Belongs to the paxM FAD-dependent monooxygenase family.</text>
</comment>
<accession>A0A4Y9ZST8</accession>
<dbReference type="PANTHER" id="PTHR13789:SF147">
    <property type="entry name" value="PUTATIVE (AFU_ORTHOLOGUE AFUA_2G01950)-RELATED"/>
    <property type="match status" value="1"/>
</dbReference>
<sequence>MGCGLGGLAAAHCLGRAGHNVTILEQAEAIGEIGAGIQISPNVSRLFRRWGIGDRLDKMGIQPGAFAFHRYSTGERVGWSPLGEEMIKDHGEGYYHVHRADVHQMLYDLATPYMTVRLNARVMSIDPSIPTLTLQSGEVVSADMIIAADGVKSMIREVVVGGPDKPIPTGDAAYRAIIPTAELLKDPELAGFVENPEMNAWMGPNRHIMMYKIVRILFCRSCGRALTCFPKRPTDWNMVMAHPDDEAVESWTAEGDVSKLREDFKDFEPRVQKMLALVPRALNWRLMDREPLPKWVHDDGKVALLGDAIHPMLPYRAQGAAMAVSVPPFLISTHTHQAQIEDAAVLGVFFARLTDRSQIGPILDAYQTIRFPRTSKTQLAARRNQRIFHYEDGPEQIARDNSMREAMLRVTGQSSEEADNTGNANQWADKKLNHEQFDYDAELEAELWWKENGQAVLEKAKC</sequence>
<dbReference type="OrthoDB" id="1878542at2759"/>
<gene>
    <name evidence="7" type="ORF">EWM64_g7132</name>
</gene>
<evidence type="ECO:0000256" key="1">
    <source>
        <dbReference type="ARBA" id="ARBA00007992"/>
    </source>
</evidence>
<evidence type="ECO:0000256" key="2">
    <source>
        <dbReference type="ARBA" id="ARBA00022630"/>
    </source>
</evidence>